<dbReference type="AlphaFoldDB" id="A0A1Q2D1Z2"/>
<dbReference type="InterPro" id="IPR001345">
    <property type="entry name" value="PG/BPGM_mutase_AS"/>
</dbReference>
<dbReference type="Proteomes" id="UP000188235">
    <property type="component" value="Chromosome"/>
</dbReference>
<dbReference type="InterPro" id="IPR029033">
    <property type="entry name" value="His_PPase_superfam"/>
</dbReference>
<dbReference type="KEGG" id="tfa:BW733_01220"/>
<evidence type="ECO:0000256" key="2">
    <source>
        <dbReference type="ARBA" id="ARBA00023235"/>
    </source>
</evidence>
<dbReference type="Pfam" id="PF00300">
    <property type="entry name" value="His_Phos_1"/>
    <property type="match status" value="1"/>
</dbReference>
<dbReference type="SMART" id="SM00855">
    <property type="entry name" value="PGAM"/>
    <property type="match status" value="1"/>
</dbReference>
<keyword evidence="5" id="KW-1185">Reference proteome</keyword>
<keyword evidence="1" id="KW-0324">Glycolysis</keyword>
<dbReference type="InterPro" id="IPR013078">
    <property type="entry name" value="His_Pase_superF_clade-1"/>
</dbReference>
<protein>
    <recommendedName>
        <fullName evidence="6">Histidine phosphatase family protein</fullName>
    </recommendedName>
</protein>
<dbReference type="Gene3D" id="3.40.50.1240">
    <property type="entry name" value="Phosphoglycerate mutase-like"/>
    <property type="match status" value="1"/>
</dbReference>
<accession>A0A1Q2D1Z2</accession>
<dbReference type="SUPFAM" id="SSF53254">
    <property type="entry name" value="Phosphoglycerate mutase-like"/>
    <property type="match status" value="1"/>
</dbReference>
<evidence type="ECO:0000313" key="5">
    <source>
        <dbReference type="Proteomes" id="UP000188235"/>
    </source>
</evidence>
<dbReference type="PANTHER" id="PTHR48100:SF1">
    <property type="entry name" value="HISTIDINE PHOSPHATASE FAMILY PROTEIN-RELATED"/>
    <property type="match status" value="1"/>
</dbReference>
<dbReference type="InterPro" id="IPR050275">
    <property type="entry name" value="PGM_Phosphatase"/>
</dbReference>
<organism evidence="4 5">
    <name type="scientific">Tessaracoccus flavescens</name>
    <dbReference type="NCBI Taxonomy" id="399497"/>
    <lineage>
        <taxon>Bacteria</taxon>
        <taxon>Bacillati</taxon>
        <taxon>Actinomycetota</taxon>
        <taxon>Actinomycetes</taxon>
        <taxon>Propionibacteriales</taxon>
        <taxon>Propionibacteriaceae</taxon>
        <taxon>Tessaracoccus</taxon>
    </lineage>
</organism>
<reference evidence="4 5" key="1">
    <citation type="journal article" date="2008" name="Int. J. Syst. Evol. Microbiol.">
        <title>Tessaracoccus flavescens sp. nov., isolated from marine sediment.</title>
        <authorList>
            <person name="Lee D.W."/>
            <person name="Lee S.D."/>
        </authorList>
    </citation>
    <scope>NUCLEOTIDE SEQUENCE [LARGE SCALE GENOMIC DNA]</scope>
    <source>
        <strain evidence="4 5">SST-39T</strain>
    </source>
</reference>
<proteinExistence type="predicted"/>
<feature type="binding site" evidence="3">
    <location>
        <begin position="5"/>
        <end position="12"/>
    </location>
    <ligand>
        <name>substrate</name>
    </ligand>
</feature>
<dbReference type="STRING" id="399497.BW733_01220"/>
<dbReference type="EMBL" id="CP019607">
    <property type="protein sequence ID" value="AQP52402.1"/>
    <property type="molecule type" value="Genomic_DNA"/>
</dbReference>
<evidence type="ECO:0008006" key="6">
    <source>
        <dbReference type="Google" id="ProtNLM"/>
    </source>
</evidence>
<dbReference type="GO" id="GO:0016791">
    <property type="term" value="F:phosphatase activity"/>
    <property type="evidence" value="ECO:0007669"/>
    <property type="project" value="TreeGrafter"/>
</dbReference>
<evidence type="ECO:0000313" key="4">
    <source>
        <dbReference type="EMBL" id="AQP52402.1"/>
    </source>
</evidence>
<name>A0A1Q2D1Z2_9ACTN</name>
<dbReference type="GO" id="GO:0005737">
    <property type="term" value="C:cytoplasm"/>
    <property type="evidence" value="ECO:0007669"/>
    <property type="project" value="TreeGrafter"/>
</dbReference>
<dbReference type="PROSITE" id="PS00175">
    <property type="entry name" value="PG_MUTASE"/>
    <property type="match status" value="1"/>
</dbReference>
<evidence type="ECO:0000256" key="3">
    <source>
        <dbReference type="PIRSR" id="PIRSR613078-2"/>
    </source>
</evidence>
<dbReference type="CDD" id="cd07067">
    <property type="entry name" value="HP_PGM_like"/>
    <property type="match status" value="1"/>
</dbReference>
<evidence type="ECO:0000256" key="1">
    <source>
        <dbReference type="ARBA" id="ARBA00023152"/>
    </source>
</evidence>
<dbReference type="PANTHER" id="PTHR48100">
    <property type="entry name" value="BROAD-SPECIFICITY PHOSPHATASE YOR283W-RELATED"/>
    <property type="match status" value="1"/>
</dbReference>
<sequence length="191" mass="20766">MVVLRHGQTDWNLEHRFQGHSDIPLNTKGVAQAKAAGLALAGHHFDVVYASPLQRAYETARLVCPEASIHTDPRLMEINVGSWAGLTWDQITDLMPGYESKYANGVDFRRSPTGETLADVVARGLPAVEEIAARHPDESVLIVSHGLLLNRVLHAMLGLHGRVLGGLGNAHYSGLGFHHGAWRLLSHNVGP</sequence>
<gene>
    <name evidence="4" type="ORF">BW733_01220</name>
</gene>
<feature type="binding site" evidence="3">
    <location>
        <position position="55"/>
    </location>
    <ligand>
        <name>substrate</name>
    </ligand>
</feature>
<keyword evidence="2" id="KW-0413">Isomerase</keyword>